<accession>A0A3N2AQX1</accession>
<dbReference type="AlphaFoldDB" id="A0A3N2AQX1"/>
<evidence type="ECO:0000313" key="2">
    <source>
        <dbReference type="EMBL" id="ROR65396.1"/>
    </source>
</evidence>
<feature type="transmembrane region" description="Helical" evidence="1">
    <location>
        <begin position="58"/>
        <end position="79"/>
    </location>
</feature>
<organism evidence="2 3">
    <name type="scientific">Agrococcus jenensis</name>
    <dbReference type="NCBI Taxonomy" id="46353"/>
    <lineage>
        <taxon>Bacteria</taxon>
        <taxon>Bacillati</taxon>
        <taxon>Actinomycetota</taxon>
        <taxon>Actinomycetes</taxon>
        <taxon>Micrococcales</taxon>
        <taxon>Microbacteriaceae</taxon>
        <taxon>Agrococcus</taxon>
    </lineage>
</organism>
<evidence type="ECO:0000313" key="3">
    <source>
        <dbReference type="Proteomes" id="UP000275456"/>
    </source>
</evidence>
<dbReference type="EMBL" id="RKHJ01000001">
    <property type="protein sequence ID" value="ROR65396.1"/>
    <property type="molecule type" value="Genomic_DNA"/>
</dbReference>
<protein>
    <submittedName>
        <fullName evidence="2">Uncharacterized protein</fullName>
    </submittedName>
</protein>
<keyword evidence="1" id="KW-0812">Transmembrane</keyword>
<reference evidence="2 3" key="1">
    <citation type="submission" date="2018-11" db="EMBL/GenBank/DDBJ databases">
        <title>Sequencing the genomes of 1000 actinobacteria strains.</title>
        <authorList>
            <person name="Klenk H.-P."/>
        </authorList>
    </citation>
    <scope>NUCLEOTIDE SEQUENCE [LARGE SCALE GENOMIC DNA]</scope>
    <source>
        <strain evidence="2 3">DSM 9580</strain>
    </source>
</reference>
<evidence type="ECO:0000256" key="1">
    <source>
        <dbReference type="SAM" id="Phobius"/>
    </source>
</evidence>
<keyword evidence="1" id="KW-0472">Membrane</keyword>
<gene>
    <name evidence="2" type="ORF">EDD26_0762</name>
</gene>
<name>A0A3N2AQX1_9MICO</name>
<comment type="caution">
    <text evidence="2">The sequence shown here is derived from an EMBL/GenBank/DDBJ whole genome shotgun (WGS) entry which is preliminary data.</text>
</comment>
<proteinExistence type="predicted"/>
<keyword evidence="3" id="KW-1185">Reference proteome</keyword>
<keyword evidence="1" id="KW-1133">Transmembrane helix</keyword>
<sequence>MLRRDAIGLGLLVPGFIAAYAAFVLLGTRVFPTATIAGDNGMEHAAVYFLGVEGDSPAVLALVLGWIALGVVGAALVAAGQRLIATATADGPPLRPVDEPSVWHRFDV</sequence>
<dbReference type="Proteomes" id="UP000275456">
    <property type="component" value="Unassembled WGS sequence"/>
</dbReference>
<dbReference type="RefSeq" id="WP_123696490.1">
    <property type="nucleotide sequence ID" value="NZ_RKHJ01000001.1"/>
</dbReference>